<proteinExistence type="predicted"/>
<evidence type="ECO:0000313" key="3">
    <source>
        <dbReference type="Proteomes" id="UP001044222"/>
    </source>
</evidence>
<feature type="region of interest" description="Disordered" evidence="1">
    <location>
        <begin position="1"/>
        <end position="59"/>
    </location>
</feature>
<sequence length="106" mass="11760">MNGSKRRSNNNSIRSRPWSGSPEGEEKPERGRIGKREETSGAPCPKSCPCPSPHTPQGTHLAELVNHRTMWAALIGEALLLMRAPVPDTDRDPDNVRGNQARRREP</sequence>
<evidence type="ECO:0000313" key="2">
    <source>
        <dbReference type="EMBL" id="KAG5842400.1"/>
    </source>
</evidence>
<organism evidence="2 3">
    <name type="scientific">Anguilla anguilla</name>
    <name type="common">European freshwater eel</name>
    <name type="synonym">Muraena anguilla</name>
    <dbReference type="NCBI Taxonomy" id="7936"/>
    <lineage>
        <taxon>Eukaryota</taxon>
        <taxon>Metazoa</taxon>
        <taxon>Chordata</taxon>
        <taxon>Craniata</taxon>
        <taxon>Vertebrata</taxon>
        <taxon>Euteleostomi</taxon>
        <taxon>Actinopterygii</taxon>
        <taxon>Neopterygii</taxon>
        <taxon>Teleostei</taxon>
        <taxon>Anguilliformes</taxon>
        <taxon>Anguillidae</taxon>
        <taxon>Anguilla</taxon>
    </lineage>
</organism>
<protein>
    <submittedName>
        <fullName evidence="2">Uncharacterized protein</fullName>
    </submittedName>
</protein>
<keyword evidence="3" id="KW-1185">Reference proteome</keyword>
<dbReference type="AlphaFoldDB" id="A0A9D3RTI6"/>
<feature type="compositionally biased region" description="Basic and acidic residues" evidence="1">
    <location>
        <begin position="24"/>
        <end position="39"/>
    </location>
</feature>
<accession>A0A9D3RTI6</accession>
<comment type="caution">
    <text evidence="2">The sequence shown here is derived from an EMBL/GenBank/DDBJ whole genome shotgun (WGS) entry which is preliminary data.</text>
</comment>
<dbReference type="EMBL" id="JAFIRN010000009">
    <property type="protein sequence ID" value="KAG5842400.1"/>
    <property type="molecule type" value="Genomic_DNA"/>
</dbReference>
<feature type="region of interest" description="Disordered" evidence="1">
    <location>
        <begin position="83"/>
        <end position="106"/>
    </location>
</feature>
<dbReference type="Proteomes" id="UP001044222">
    <property type="component" value="Chromosome 9"/>
</dbReference>
<reference evidence="2" key="1">
    <citation type="submission" date="2021-01" db="EMBL/GenBank/DDBJ databases">
        <title>A chromosome-scale assembly of European eel, Anguilla anguilla.</title>
        <authorList>
            <person name="Henkel C."/>
            <person name="Jong-Raadsen S.A."/>
            <person name="Dufour S."/>
            <person name="Weltzien F.-A."/>
            <person name="Palstra A.P."/>
            <person name="Pelster B."/>
            <person name="Spaink H.P."/>
            <person name="Van Den Thillart G.E."/>
            <person name="Jansen H."/>
            <person name="Zahm M."/>
            <person name="Klopp C."/>
            <person name="Cedric C."/>
            <person name="Louis A."/>
            <person name="Berthelot C."/>
            <person name="Parey E."/>
            <person name="Roest Crollius H."/>
            <person name="Montfort J."/>
            <person name="Robinson-Rechavi M."/>
            <person name="Bucao C."/>
            <person name="Bouchez O."/>
            <person name="Gislard M."/>
            <person name="Lluch J."/>
            <person name="Milhes M."/>
            <person name="Lampietro C."/>
            <person name="Lopez Roques C."/>
            <person name="Donnadieu C."/>
            <person name="Braasch I."/>
            <person name="Desvignes T."/>
            <person name="Postlethwait J."/>
            <person name="Bobe J."/>
            <person name="Guiguen Y."/>
            <person name="Dirks R."/>
        </authorList>
    </citation>
    <scope>NUCLEOTIDE SEQUENCE</scope>
    <source>
        <strain evidence="2">Tag_6206</strain>
        <tissue evidence="2">Liver</tissue>
    </source>
</reference>
<gene>
    <name evidence="2" type="ORF">ANANG_G00177260</name>
</gene>
<name>A0A9D3RTI6_ANGAN</name>
<evidence type="ECO:0000256" key="1">
    <source>
        <dbReference type="SAM" id="MobiDB-lite"/>
    </source>
</evidence>